<comment type="caution">
    <text evidence="2">The sequence shown here is derived from an EMBL/GenBank/DDBJ whole genome shotgun (WGS) entry which is preliminary data.</text>
</comment>
<reference evidence="2" key="1">
    <citation type="journal article" date="2015" name="Nature">
        <title>Complex archaea that bridge the gap between prokaryotes and eukaryotes.</title>
        <authorList>
            <person name="Spang A."/>
            <person name="Saw J.H."/>
            <person name="Jorgensen S.L."/>
            <person name="Zaremba-Niedzwiedzka K."/>
            <person name="Martijn J."/>
            <person name="Lind A.E."/>
            <person name="van Eijk R."/>
            <person name="Schleper C."/>
            <person name="Guy L."/>
            <person name="Ettema T.J."/>
        </authorList>
    </citation>
    <scope>NUCLEOTIDE SEQUENCE</scope>
</reference>
<dbReference type="Gene3D" id="3.40.50.2000">
    <property type="entry name" value="Glycogen Phosphorylase B"/>
    <property type="match status" value="2"/>
</dbReference>
<proteinExistence type="predicted"/>
<dbReference type="PANTHER" id="PTHR12526">
    <property type="entry name" value="GLYCOSYLTRANSFERASE"/>
    <property type="match status" value="1"/>
</dbReference>
<dbReference type="SUPFAM" id="SSF53756">
    <property type="entry name" value="UDP-Glycosyltransferase/glycogen phosphorylase"/>
    <property type="match status" value="1"/>
</dbReference>
<evidence type="ECO:0000313" key="2">
    <source>
        <dbReference type="EMBL" id="KKK81088.1"/>
    </source>
</evidence>
<dbReference type="EMBL" id="LAZR01053280">
    <property type="protein sequence ID" value="KKK81088.1"/>
    <property type="molecule type" value="Genomic_DNA"/>
</dbReference>
<dbReference type="GO" id="GO:0016757">
    <property type="term" value="F:glycosyltransferase activity"/>
    <property type="evidence" value="ECO:0007669"/>
    <property type="project" value="InterPro"/>
</dbReference>
<dbReference type="InterPro" id="IPR001296">
    <property type="entry name" value="Glyco_trans_1"/>
</dbReference>
<protein>
    <recommendedName>
        <fullName evidence="1">Glycosyl transferase family 1 domain-containing protein</fullName>
    </recommendedName>
</protein>
<feature type="domain" description="Glycosyl transferase family 1" evidence="1">
    <location>
        <begin position="183"/>
        <end position="283"/>
    </location>
</feature>
<sequence length="307" mass="36380">FSEFQHHILFLGNFNENYDLYKDLQTQGIRCYFNYQITAELIDKINPKIFCIHNPPLSMFPKRLKDFRILQKCWVILFHHAKTKLFPHVDLDIFVSKWIEDMYKDWRQYIKKSKIVHPSIDGTLYLNIKREYTKKKDVMIGRIQSNTNHAFGKFSEDIEMLKKLKKTKFFLVGTGYDENNANKKFTFAPIKIGKMPEYLSKLDIFYIWGGHNHVESWSRVVSEAMMSGIPVVIRDMKDGMSEQATKSKACFLVNTKEEFIKIMQKLIDDPKLRKKHGELGRKWASENITIKNLRQDLINEMFEFGVK</sequence>
<feature type="non-terminal residue" evidence="2">
    <location>
        <position position="1"/>
    </location>
</feature>
<accession>A0A0F8YI60</accession>
<organism evidence="2">
    <name type="scientific">marine sediment metagenome</name>
    <dbReference type="NCBI Taxonomy" id="412755"/>
    <lineage>
        <taxon>unclassified sequences</taxon>
        <taxon>metagenomes</taxon>
        <taxon>ecological metagenomes</taxon>
    </lineage>
</organism>
<dbReference type="AlphaFoldDB" id="A0A0F8YI60"/>
<dbReference type="Pfam" id="PF00534">
    <property type="entry name" value="Glycos_transf_1"/>
    <property type="match status" value="1"/>
</dbReference>
<gene>
    <name evidence="2" type="ORF">LCGC14_2816980</name>
</gene>
<name>A0A0F8YI60_9ZZZZ</name>
<dbReference type="PANTHER" id="PTHR12526:SF630">
    <property type="entry name" value="GLYCOSYLTRANSFERASE"/>
    <property type="match status" value="1"/>
</dbReference>
<evidence type="ECO:0000259" key="1">
    <source>
        <dbReference type="Pfam" id="PF00534"/>
    </source>
</evidence>